<organism evidence="2 3">
    <name type="scientific">Microlunatus kandeliicorticis</name>
    <dbReference type="NCBI Taxonomy" id="1759536"/>
    <lineage>
        <taxon>Bacteria</taxon>
        <taxon>Bacillati</taxon>
        <taxon>Actinomycetota</taxon>
        <taxon>Actinomycetes</taxon>
        <taxon>Propionibacteriales</taxon>
        <taxon>Propionibacteriaceae</taxon>
        <taxon>Microlunatus</taxon>
    </lineage>
</organism>
<evidence type="ECO:0000313" key="2">
    <source>
        <dbReference type="EMBL" id="MBA8795929.1"/>
    </source>
</evidence>
<reference evidence="2 3" key="1">
    <citation type="submission" date="2020-07" db="EMBL/GenBank/DDBJ databases">
        <title>Sequencing the genomes of 1000 actinobacteria strains.</title>
        <authorList>
            <person name="Klenk H.-P."/>
        </authorList>
    </citation>
    <scope>NUCLEOTIDE SEQUENCE [LARGE SCALE GENOMIC DNA]</scope>
    <source>
        <strain evidence="2 3">DSM 100723</strain>
    </source>
</reference>
<dbReference type="EMBL" id="JACGWT010000006">
    <property type="protein sequence ID" value="MBA8795929.1"/>
    <property type="molecule type" value="Genomic_DNA"/>
</dbReference>
<evidence type="ECO:0000256" key="1">
    <source>
        <dbReference type="SAM" id="Phobius"/>
    </source>
</evidence>
<dbReference type="RefSeq" id="WP_182561529.1">
    <property type="nucleotide sequence ID" value="NZ_JACGWT010000006.1"/>
</dbReference>
<name>A0A7W3P7E2_9ACTN</name>
<keyword evidence="3" id="KW-1185">Reference proteome</keyword>
<gene>
    <name evidence="2" type="ORF">FHX74_003570</name>
</gene>
<keyword evidence="1" id="KW-1133">Transmembrane helix</keyword>
<proteinExistence type="predicted"/>
<comment type="caution">
    <text evidence="2">The sequence shown here is derived from an EMBL/GenBank/DDBJ whole genome shotgun (WGS) entry which is preliminary data.</text>
</comment>
<feature type="transmembrane region" description="Helical" evidence="1">
    <location>
        <begin position="93"/>
        <end position="113"/>
    </location>
</feature>
<accession>A0A7W3P7E2</accession>
<dbReference type="Proteomes" id="UP000523079">
    <property type="component" value="Unassembled WGS sequence"/>
</dbReference>
<protein>
    <submittedName>
        <fullName evidence="2">Lysylphosphatidylglycerol synthetase-like protein (DUF2156 family)</fullName>
    </submittedName>
</protein>
<sequence>MVRRRQFTGRTGHRRLGGRPRGVWVAFGVGVLGVVVSVVVLISVIGLIGSGEGVTGGMLRVPVGKITLVVVLGYLITLALLVLTATSRSLVRAWVSAVIACVVSLIVSVYPLVATATAAVSQAHQVLPFIADLIHRVAG</sequence>
<dbReference type="AlphaFoldDB" id="A0A7W3P7E2"/>
<feature type="transmembrane region" description="Helical" evidence="1">
    <location>
        <begin position="21"/>
        <end position="46"/>
    </location>
</feature>
<keyword evidence="1" id="KW-0812">Transmembrane</keyword>
<keyword evidence="1" id="KW-0472">Membrane</keyword>
<feature type="transmembrane region" description="Helical" evidence="1">
    <location>
        <begin position="66"/>
        <end position="86"/>
    </location>
</feature>
<evidence type="ECO:0000313" key="3">
    <source>
        <dbReference type="Proteomes" id="UP000523079"/>
    </source>
</evidence>